<comment type="caution">
    <text evidence="1">The sequence shown here is derived from an EMBL/GenBank/DDBJ whole genome shotgun (WGS) entry which is preliminary data.</text>
</comment>
<dbReference type="RefSeq" id="WP_129087262.1">
    <property type="nucleotide sequence ID" value="NZ_CP053836.1"/>
</dbReference>
<dbReference type="EMBL" id="PDKK01000006">
    <property type="protein sequence ID" value="RXK05509.1"/>
    <property type="molecule type" value="Genomic_DNA"/>
</dbReference>
<dbReference type="Proteomes" id="UP000289758">
    <property type="component" value="Unassembled WGS sequence"/>
</dbReference>
<proteinExistence type="predicted"/>
<dbReference type="OrthoDB" id="9789685at2"/>
<organism evidence="1 2">
    <name type="scientific">Halarcobacter ebronensis</name>
    <dbReference type="NCBI Taxonomy" id="1462615"/>
    <lineage>
        <taxon>Bacteria</taxon>
        <taxon>Pseudomonadati</taxon>
        <taxon>Campylobacterota</taxon>
        <taxon>Epsilonproteobacteria</taxon>
        <taxon>Campylobacterales</taxon>
        <taxon>Arcobacteraceae</taxon>
        <taxon>Halarcobacter</taxon>
    </lineage>
</organism>
<dbReference type="Pfam" id="PF13852">
    <property type="entry name" value="DUF4197"/>
    <property type="match status" value="1"/>
</dbReference>
<reference evidence="1 2" key="1">
    <citation type="submission" date="2017-10" db="EMBL/GenBank/DDBJ databases">
        <title>Genomics of the genus Arcobacter.</title>
        <authorList>
            <person name="Perez-Cataluna A."/>
            <person name="Figueras M.J."/>
        </authorList>
    </citation>
    <scope>NUCLEOTIDE SEQUENCE [LARGE SCALE GENOMIC DNA]</scope>
    <source>
        <strain evidence="1 2">CECT 8441</strain>
    </source>
</reference>
<protein>
    <recommendedName>
        <fullName evidence="3">DUF4197 domain-containing protein</fullName>
    </recommendedName>
</protein>
<evidence type="ECO:0000313" key="2">
    <source>
        <dbReference type="Proteomes" id="UP000289758"/>
    </source>
</evidence>
<evidence type="ECO:0000313" key="1">
    <source>
        <dbReference type="EMBL" id="RXK05509.1"/>
    </source>
</evidence>
<name>A0A4Q1AN28_9BACT</name>
<keyword evidence="2" id="KW-1185">Reference proteome</keyword>
<gene>
    <name evidence="1" type="ORF">CRV07_08335</name>
</gene>
<accession>A0A4Q1AN28</accession>
<sequence>MRIFTRISLLTLVWVNFGFSFDLNSFAKDVISGVKDNSTKESSTTLSNSTITDGLKETLKIGVNYAVETLGKENGYLNNSLVKIPLPENLQKAETIIRKVGGDKVADELIASMNSAATQAAPKTADIFVKAIEKMSLEDAKKILEGDNNAATEYFKTNTSSSLKSVIKPIIEKTMEQNSVAGYYDSFNSYYKQYAKDYVNSTSVMSLAKNFGVDSYLPSSSNENLNDYVTQKAIDGLFSMIAKKEAAIRENPVEQTTSLLKQLFSK</sequence>
<dbReference type="AlphaFoldDB" id="A0A4Q1AN28"/>
<dbReference type="InterPro" id="IPR025245">
    <property type="entry name" value="DUF4197"/>
</dbReference>
<evidence type="ECO:0008006" key="3">
    <source>
        <dbReference type="Google" id="ProtNLM"/>
    </source>
</evidence>